<evidence type="ECO:0000313" key="2">
    <source>
        <dbReference type="Proteomes" id="UP000008177"/>
    </source>
</evidence>
<dbReference type="AlphaFoldDB" id="G2YEE2"/>
<evidence type="ECO:0000313" key="1">
    <source>
        <dbReference type="EMBL" id="CCD50140.1"/>
    </source>
</evidence>
<proteinExistence type="predicted"/>
<dbReference type="EMBL" id="FQ790323">
    <property type="protein sequence ID" value="CCD50140.1"/>
    <property type="molecule type" value="Genomic_DNA"/>
</dbReference>
<dbReference type="InParanoid" id="G2YEE2"/>
<protein>
    <submittedName>
        <fullName evidence="1">Uncharacterized protein</fullName>
    </submittedName>
</protein>
<organism evidence="1 2">
    <name type="scientific">Botryotinia fuckeliana (strain T4)</name>
    <name type="common">Noble rot fungus</name>
    <name type="synonym">Botrytis cinerea</name>
    <dbReference type="NCBI Taxonomy" id="999810"/>
    <lineage>
        <taxon>Eukaryota</taxon>
        <taxon>Fungi</taxon>
        <taxon>Dikarya</taxon>
        <taxon>Ascomycota</taxon>
        <taxon>Pezizomycotina</taxon>
        <taxon>Leotiomycetes</taxon>
        <taxon>Helotiales</taxon>
        <taxon>Sclerotiniaceae</taxon>
        <taxon>Botrytis</taxon>
    </lineage>
</organism>
<accession>G2YEE2</accession>
<dbReference type="Proteomes" id="UP000008177">
    <property type="component" value="Unplaced contigs"/>
</dbReference>
<reference evidence="2" key="1">
    <citation type="journal article" date="2011" name="PLoS Genet.">
        <title>Genomic analysis of the necrotrophic fungal pathogens Sclerotinia sclerotiorum and Botrytis cinerea.</title>
        <authorList>
            <person name="Amselem J."/>
            <person name="Cuomo C.A."/>
            <person name="van Kan J.A."/>
            <person name="Viaud M."/>
            <person name="Benito E.P."/>
            <person name="Couloux A."/>
            <person name="Coutinho P.M."/>
            <person name="de Vries R.P."/>
            <person name="Dyer P.S."/>
            <person name="Fillinger S."/>
            <person name="Fournier E."/>
            <person name="Gout L."/>
            <person name="Hahn M."/>
            <person name="Kohn L."/>
            <person name="Lapalu N."/>
            <person name="Plummer K.M."/>
            <person name="Pradier J.M."/>
            <person name="Quevillon E."/>
            <person name="Sharon A."/>
            <person name="Simon A."/>
            <person name="ten Have A."/>
            <person name="Tudzynski B."/>
            <person name="Tudzynski P."/>
            <person name="Wincker P."/>
            <person name="Andrew M."/>
            <person name="Anthouard V."/>
            <person name="Beever R.E."/>
            <person name="Beffa R."/>
            <person name="Benoit I."/>
            <person name="Bouzid O."/>
            <person name="Brault B."/>
            <person name="Chen Z."/>
            <person name="Choquer M."/>
            <person name="Collemare J."/>
            <person name="Cotton P."/>
            <person name="Danchin E.G."/>
            <person name="Da Silva C."/>
            <person name="Gautier A."/>
            <person name="Giraud C."/>
            <person name="Giraud T."/>
            <person name="Gonzalez C."/>
            <person name="Grossetete S."/>
            <person name="Guldener U."/>
            <person name="Henrissat B."/>
            <person name="Howlett B.J."/>
            <person name="Kodira C."/>
            <person name="Kretschmer M."/>
            <person name="Lappartient A."/>
            <person name="Leroch M."/>
            <person name="Levis C."/>
            <person name="Mauceli E."/>
            <person name="Neuveglise C."/>
            <person name="Oeser B."/>
            <person name="Pearson M."/>
            <person name="Poulain J."/>
            <person name="Poussereau N."/>
            <person name="Quesneville H."/>
            <person name="Rascle C."/>
            <person name="Schumacher J."/>
            <person name="Segurens B."/>
            <person name="Sexton A."/>
            <person name="Silva E."/>
            <person name="Sirven C."/>
            <person name="Soanes D.M."/>
            <person name="Talbot N.J."/>
            <person name="Templeton M."/>
            <person name="Yandava C."/>
            <person name="Yarden O."/>
            <person name="Zeng Q."/>
            <person name="Rollins J.A."/>
            <person name="Lebrun M.H."/>
            <person name="Dickman M."/>
        </authorList>
    </citation>
    <scope>NUCLEOTIDE SEQUENCE [LARGE SCALE GENOMIC DNA]</scope>
    <source>
        <strain evidence="2">T4</strain>
    </source>
</reference>
<dbReference type="HOGENOM" id="CLU_3191231_0_0_1"/>
<name>G2YEE2_BOTF4</name>
<sequence length="46" mass="5031">MDSELLLLVLHPGDNSIIPSKNKTGMQSRAAPFDSIGFPYPSPLFQ</sequence>
<gene>
    <name evidence="1" type="ORF">BofuT4_uP025390.1</name>
</gene>